<dbReference type="Proteomes" id="UP001231189">
    <property type="component" value="Unassembled WGS sequence"/>
</dbReference>
<evidence type="ECO:0000313" key="6">
    <source>
        <dbReference type="Proteomes" id="UP001231189"/>
    </source>
</evidence>
<keyword evidence="3" id="KW-0472">Membrane</keyword>
<reference evidence="5" key="1">
    <citation type="submission" date="2023-07" db="EMBL/GenBank/DDBJ databases">
        <title>A chromosome-level genome assembly of Lolium multiflorum.</title>
        <authorList>
            <person name="Chen Y."/>
            <person name="Copetti D."/>
            <person name="Kolliker R."/>
            <person name="Studer B."/>
        </authorList>
    </citation>
    <scope>NUCLEOTIDE SEQUENCE</scope>
    <source>
        <strain evidence="5">02402/16</strain>
        <tissue evidence="5">Leaf</tissue>
    </source>
</reference>
<dbReference type="InterPro" id="IPR058980">
    <property type="entry name" value="Glyco_transf_N"/>
</dbReference>
<comment type="similarity">
    <text evidence="1">Belongs to the UDP-glycosyltransferase family.</text>
</comment>
<dbReference type="InterPro" id="IPR004242">
    <property type="entry name" value="Transposase_21"/>
</dbReference>
<name>A0AAD8TBA6_LOLMU</name>
<dbReference type="PANTHER" id="PTHR10775">
    <property type="entry name" value="OS08G0208400 PROTEIN"/>
    <property type="match status" value="1"/>
</dbReference>
<evidence type="ECO:0000256" key="2">
    <source>
        <dbReference type="SAM" id="MobiDB-lite"/>
    </source>
</evidence>
<feature type="transmembrane region" description="Helical" evidence="3">
    <location>
        <begin position="648"/>
        <end position="669"/>
    </location>
</feature>
<accession>A0AAD8TBA6</accession>
<dbReference type="SUPFAM" id="SSF53756">
    <property type="entry name" value="UDP-Glycosyltransferase/glycogen phosphorylase"/>
    <property type="match status" value="1"/>
</dbReference>
<dbReference type="AlphaFoldDB" id="A0AAD8TBA6"/>
<comment type="caution">
    <text evidence="5">The sequence shown here is derived from an EMBL/GenBank/DDBJ whole genome shotgun (WGS) entry which is preliminary data.</text>
</comment>
<keyword evidence="6" id="KW-1185">Reference proteome</keyword>
<dbReference type="Pfam" id="PF02992">
    <property type="entry name" value="Transposase_21"/>
    <property type="match status" value="1"/>
</dbReference>
<protein>
    <recommendedName>
        <fullName evidence="4">Glycosyltransferase N-terminal domain-containing protein</fullName>
    </recommendedName>
</protein>
<gene>
    <name evidence="5" type="ORF">QYE76_039522</name>
</gene>
<dbReference type="Pfam" id="PF26168">
    <property type="entry name" value="Glyco_transf_N"/>
    <property type="match status" value="1"/>
</dbReference>
<keyword evidence="3" id="KW-0812">Transmembrane</keyword>
<dbReference type="EMBL" id="JAUUTY010000002">
    <property type="protein sequence ID" value="KAK1678674.1"/>
    <property type="molecule type" value="Genomic_DNA"/>
</dbReference>
<organism evidence="5 6">
    <name type="scientific">Lolium multiflorum</name>
    <name type="common">Italian ryegrass</name>
    <name type="synonym">Lolium perenne subsp. multiflorum</name>
    <dbReference type="NCBI Taxonomy" id="4521"/>
    <lineage>
        <taxon>Eukaryota</taxon>
        <taxon>Viridiplantae</taxon>
        <taxon>Streptophyta</taxon>
        <taxon>Embryophyta</taxon>
        <taxon>Tracheophyta</taxon>
        <taxon>Spermatophyta</taxon>
        <taxon>Magnoliopsida</taxon>
        <taxon>Liliopsida</taxon>
        <taxon>Poales</taxon>
        <taxon>Poaceae</taxon>
        <taxon>BOP clade</taxon>
        <taxon>Pooideae</taxon>
        <taxon>Poodae</taxon>
        <taxon>Poeae</taxon>
        <taxon>Poeae Chloroplast Group 2 (Poeae type)</taxon>
        <taxon>Loliodinae</taxon>
        <taxon>Loliinae</taxon>
        <taxon>Lolium</taxon>
    </lineage>
</organism>
<evidence type="ECO:0000256" key="1">
    <source>
        <dbReference type="ARBA" id="ARBA00009995"/>
    </source>
</evidence>
<feature type="region of interest" description="Disordered" evidence="2">
    <location>
        <begin position="232"/>
        <end position="275"/>
    </location>
</feature>
<sequence>MALSSQPATTTPHVLLIPYPAQGHVNPFLRLAKALHARGFYVTFVHTEHNHGRLLRSRGPGAVAGAAADGLRFETIPDGLPRAELDATQDIWALCEATRRACPGHVRELVQRLGRTEGVPPVTCVVADGAMGFAVHVAKEMGLSAYLFFTPSACGFLGYLNFDQLVKRGYVPFKGQPSCSPPGTMPLGVSRRELTALMQRGLCLGNHLLRAGFMPSYYCWTKHGERGVMMEDNEEEEEDDDGYPNFPEYDDTAEGNEDNEVEDQEAPDEPADDDLGRAIADARRECETEKERLAFDKMIEDHNKLLYPTCEDGHKKLGSTLELLQWKAENGVTDSGFGKLLTIIKRKLPRGNELPASTYEAKKIVCPLGLDVQKIHACINDCVLYRGEYENLDACPVCTALRYKIRRDDDPGDVEGERPRKRVPAKVMWYAPIIPRLKRLFRNKEHARLLRWHKEDRKKDEMLRHPADGSQWRKIDREFPNFAQDARNLRFGLSTYGMNPFGEQSCSHSTWPVTLCIYNLPPWLCMKRKFIMMPVLIQGPKQPGNDIDVYLKPLVEELLQLWSLAGVRVWDEHKQEEFDLRALLFVTINDWPALGNISGQSNKGYNACTHCLHDLEGDYLEKGQKVVYLGHRRFLRITHPVRKKGKHYTVRLITGGSLPIVMVLIYLVWSRI</sequence>
<feature type="domain" description="Glycosyltransferase N-terminal" evidence="4">
    <location>
        <begin position="14"/>
        <end position="139"/>
    </location>
</feature>
<dbReference type="Gene3D" id="3.40.50.2000">
    <property type="entry name" value="Glycogen Phosphorylase B"/>
    <property type="match status" value="1"/>
</dbReference>
<feature type="compositionally biased region" description="Acidic residues" evidence="2">
    <location>
        <begin position="232"/>
        <end position="273"/>
    </location>
</feature>
<dbReference type="PANTHER" id="PTHR10775:SF169">
    <property type="entry name" value="TRANSPOSASE"/>
    <property type="match status" value="1"/>
</dbReference>
<proteinExistence type="inferred from homology"/>
<keyword evidence="3" id="KW-1133">Transmembrane helix</keyword>
<evidence type="ECO:0000313" key="5">
    <source>
        <dbReference type="EMBL" id="KAK1678674.1"/>
    </source>
</evidence>
<evidence type="ECO:0000256" key="3">
    <source>
        <dbReference type="SAM" id="Phobius"/>
    </source>
</evidence>
<evidence type="ECO:0000259" key="4">
    <source>
        <dbReference type="Pfam" id="PF26168"/>
    </source>
</evidence>